<dbReference type="SUPFAM" id="SSF46785">
    <property type="entry name" value="Winged helix' DNA-binding domain"/>
    <property type="match status" value="1"/>
</dbReference>
<dbReference type="SMART" id="SM00529">
    <property type="entry name" value="HTH_DTXR"/>
    <property type="match status" value="1"/>
</dbReference>
<keyword evidence="4" id="KW-0804">Transcription</keyword>
<dbReference type="InterPro" id="IPR036388">
    <property type="entry name" value="WH-like_DNA-bd_sf"/>
</dbReference>
<evidence type="ECO:0000259" key="5">
    <source>
        <dbReference type="PROSITE" id="PS50944"/>
    </source>
</evidence>
<dbReference type="InterPro" id="IPR050536">
    <property type="entry name" value="DtxR_MntR_Metal-Reg"/>
</dbReference>
<dbReference type="AlphaFoldDB" id="X0ZYU7"/>
<comment type="similarity">
    <text evidence="1">Belongs to the DtxR/MntR family.</text>
</comment>
<dbReference type="EMBL" id="BARS01052413">
    <property type="protein sequence ID" value="GAG53211.1"/>
    <property type="molecule type" value="Genomic_DNA"/>
</dbReference>
<proteinExistence type="inferred from homology"/>
<reference evidence="6" key="1">
    <citation type="journal article" date="2014" name="Front. Microbiol.">
        <title>High frequency of phylogenetically diverse reductive dehalogenase-homologous genes in deep subseafloor sedimentary metagenomes.</title>
        <authorList>
            <person name="Kawai M."/>
            <person name="Futagami T."/>
            <person name="Toyoda A."/>
            <person name="Takaki Y."/>
            <person name="Nishi S."/>
            <person name="Hori S."/>
            <person name="Arai W."/>
            <person name="Tsubouchi T."/>
            <person name="Morono Y."/>
            <person name="Uchiyama I."/>
            <person name="Ito T."/>
            <person name="Fujiyama A."/>
            <person name="Inagaki F."/>
            <person name="Takami H."/>
        </authorList>
    </citation>
    <scope>NUCLEOTIDE SEQUENCE</scope>
    <source>
        <strain evidence="6">Expedition CK06-06</strain>
    </source>
</reference>
<dbReference type="InterPro" id="IPR022689">
    <property type="entry name" value="Iron_dep_repressor"/>
</dbReference>
<dbReference type="SUPFAM" id="SSF47979">
    <property type="entry name" value="Iron-dependent repressor protein, dimerization domain"/>
    <property type="match status" value="1"/>
</dbReference>
<feature type="domain" description="HTH dtxR-type" evidence="5">
    <location>
        <begin position="1"/>
        <end position="64"/>
    </location>
</feature>
<name>X0ZYU7_9ZZZZ</name>
<keyword evidence="2" id="KW-0805">Transcription regulation</keyword>
<dbReference type="Gene3D" id="1.10.10.10">
    <property type="entry name" value="Winged helix-like DNA-binding domain superfamily/Winged helix DNA-binding domain"/>
    <property type="match status" value="1"/>
</dbReference>
<accession>X0ZYU7</accession>
<dbReference type="Pfam" id="PF02742">
    <property type="entry name" value="Fe_dep_repr_C"/>
    <property type="match status" value="1"/>
</dbReference>
<dbReference type="InterPro" id="IPR001367">
    <property type="entry name" value="Fe_dep_repressor"/>
</dbReference>
<dbReference type="InterPro" id="IPR036390">
    <property type="entry name" value="WH_DNA-bd_sf"/>
</dbReference>
<sequence>MKSISKEDYLKRIYYIQKDKNRAIKSVELANEMKISKASVNEMIKKLANAGLVEYKLYSSINLTKKGIEEAEKIVYKHRILEGFLSKVLRLKKTKVHEEADKLEHGVSKEAAEKLEKLLKSPKTCPHGENIPDSSKKACLLGDIYIGKEATVLFTKIKDKRILERINSIGLVPETKIKVLNRIKRGPT</sequence>
<dbReference type="InterPro" id="IPR022687">
    <property type="entry name" value="HTH_DTXR"/>
</dbReference>
<dbReference type="GO" id="GO:0046983">
    <property type="term" value="F:protein dimerization activity"/>
    <property type="evidence" value="ECO:0007669"/>
    <property type="project" value="InterPro"/>
</dbReference>
<dbReference type="InterPro" id="IPR036421">
    <property type="entry name" value="Fe_dep_repressor_sf"/>
</dbReference>
<dbReference type="Pfam" id="PF01325">
    <property type="entry name" value="Fe_dep_repress"/>
    <property type="match status" value="1"/>
</dbReference>
<dbReference type="Gene3D" id="1.10.60.10">
    <property type="entry name" value="Iron dependent repressor, metal binding and dimerisation domain"/>
    <property type="match status" value="1"/>
</dbReference>
<gene>
    <name evidence="6" type="ORF">S01H1_77928</name>
</gene>
<feature type="non-terminal residue" evidence="6">
    <location>
        <position position="188"/>
    </location>
</feature>
<dbReference type="GO" id="GO:0003677">
    <property type="term" value="F:DNA binding"/>
    <property type="evidence" value="ECO:0007669"/>
    <property type="project" value="UniProtKB-KW"/>
</dbReference>
<evidence type="ECO:0000256" key="4">
    <source>
        <dbReference type="ARBA" id="ARBA00023163"/>
    </source>
</evidence>
<dbReference type="PANTHER" id="PTHR33238:SF7">
    <property type="entry name" value="IRON-DEPENDENT TRANSCRIPTIONAL REGULATOR"/>
    <property type="match status" value="1"/>
</dbReference>
<dbReference type="GO" id="GO:0046914">
    <property type="term" value="F:transition metal ion binding"/>
    <property type="evidence" value="ECO:0007669"/>
    <property type="project" value="InterPro"/>
</dbReference>
<comment type="caution">
    <text evidence="6">The sequence shown here is derived from an EMBL/GenBank/DDBJ whole genome shotgun (WGS) entry which is preliminary data.</text>
</comment>
<dbReference type="GO" id="GO:0003700">
    <property type="term" value="F:DNA-binding transcription factor activity"/>
    <property type="evidence" value="ECO:0007669"/>
    <property type="project" value="InterPro"/>
</dbReference>
<dbReference type="PROSITE" id="PS50944">
    <property type="entry name" value="HTH_DTXR"/>
    <property type="match status" value="1"/>
</dbReference>
<protein>
    <recommendedName>
        <fullName evidence="5">HTH dtxR-type domain-containing protein</fullName>
    </recommendedName>
</protein>
<organism evidence="6">
    <name type="scientific">marine sediment metagenome</name>
    <dbReference type="NCBI Taxonomy" id="412755"/>
    <lineage>
        <taxon>unclassified sequences</taxon>
        <taxon>metagenomes</taxon>
        <taxon>ecological metagenomes</taxon>
    </lineage>
</organism>
<evidence type="ECO:0000256" key="1">
    <source>
        <dbReference type="ARBA" id="ARBA00007871"/>
    </source>
</evidence>
<evidence type="ECO:0000313" key="6">
    <source>
        <dbReference type="EMBL" id="GAG53211.1"/>
    </source>
</evidence>
<dbReference type="PANTHER" id="PTHR33238">
    <property type="entry name" value="IRON (METAL) DEPENDENT REPRESSOR, DTXR FAMILY"/>
    <property type="match status" value="1"/>
</dbReference>
<evidence type="ECO:0000256" key="2">
    <source>
        <dbReference type="ARBA" id="ARBA00023015"/>
    </source>
</evidence>
<keyword evidence="3" id="KW-0238">DNA-binding</keyword>
<evidence type="ECO:0000256" key="3">
    <source>
        <dbReference type="ARBA" id="ARBA00023125"/>
    </source>
</evidence>